<gene>
    <name evidence="2" type="ORF">H5410_059188</name>
</gene>
<reference evidence="2 3" key="1">
    <citation type="submission" date="2020-09" db="EMBL/GenBank/DDBJ databases">
        <title>De no assembly of potato wild relative species, Solanum commersonii.</title>
        <authorList>
            <person name="Cho K."/>
        </authorList>
    </citation>
    <scope>NUCLEOTIDE SEQUENCE [LARGE SCALE GENOMIC DNA]</scope>
    <source>
        <strain evidence="2">LZ3.2</strain>
        <tissue evidence="2">Leaf</tissue>
    </source>
</reference>
<keyword evidence="3" id="KW-1185">Reference proteome</keyword>
<evidence type="ECO:0000256" key="1">
    <source>
        <dbReference type="SAM" id="MobiDB-lite"/>
    </source>
</evidence>
<evidence type="ECO:0000313" key="3">
    <source>
        <dbReference type="Proteomes" id="UP000824120"/>
    </source>
</evidence>
<dbReference type="Proteomes" id="UP000824120">
    <property type="component" value="Chromosome 12"/>
</dbReference>
<sequence>MAASLRMLCETQTKIAPLSHNTPTKLPRQEIARLNHLMSKEKKSSQPHYGPHVKGKESPAMPWLQISPSYMQQNHRHPGNCHARLPSGTLNAQLLAQEDGQKDHHCLNKGLFWTFS</sequence>
<feature type="region of interest" description="Disordered" evidence="1">
    <location>
        <begin position="40"/>
        <end position="60"/>
    </location>
</feature>
<evidence type="ECO:0000313" key="2">
    <source>
        <dbReference type="EMBL" id="KAG5569422.1"/>
    </source>
</evidence>
<accession>A0A9J5W2P5</accession>
<protein>
    <submittedName>
        <fullName evidence="2">Uncharacterized protein</fullName>
    </submittedName>
</protein>
<proteinExistence type="predicted"/>
<dbReference type="EMBL" id="JACXVP010000012">
    <property type="protein sequence ID" value="KAG5569422.1"/>
    <property type="molecule type" value="Genomic_DNA"/>
</dbReference>
<organism evidence="2 3">
    <name type="scientific">Solanum commersonii</name>
    <name type="common">Commerson's wild potato</name>
    <name type="synonym">Commerson's nightshade</name>
    <dbReference type="NCBI Taxonomy" id="4109"/>
    <lineage>
        <taxon>Eukaryota</taxon>
        <taxon>Viridiplantae</taxon>
        <taxon>Streptophyta</taxon>
        <taxon>Embryophyta</taxon>
        <taxon>Tracheophyta</taxon>
        <taxon>Spermatophyta</taxon>
        <taxon>Magnoliopsida</taxon>
        <taxon>eudicotyledons</taxon>
        <taxon>Gunneridae</taxon>
        <taxon>Pentapetalae</taxon>
        <taxon>asterids</taxon>
        <taxon>lamiids</taxon>
        <taxon>Solanales</taxon>
        <taxon>Solanaceae</taxon>
        <taxon>Solanoideae</taxon>
        <taxon>Solaneae</taxon>
        <taxon>Solanum</taxon>
    </lineage>
</organism>
<name>A0A9J5W2P5_SOLCO</name>
<dbReference type="AlphaFoldDB" id="A0A9J5W2P5"/>
<comment type="caution">
    <text evidence="2">The sequence shown here is derived from an EMBL/GenBank/DDBJ whole genome shotgun (WGS) entry which is preliminary data.</text>
</comment>